<dbReference type="AlphaFoldDB" id="A0AAW3NE14"/>
<dbReference type="Proteomes" id="UP000056732">
    <property type="component" value="Unassembled WGS sequence"/>
</dbReference>
<dbReference type="GO" id="GO:0030288">
    <property type="term" value="C:outer membrane-bounded periplasmic space"/>
    <property type="evidence" value="ECO:0007669"/>
    <property type="project" value="InterPro"/>
</dbReference>
<dbReference type="InterPro" id="IPR001829">
    <property type="entry name" value="Pili_assmbl_chaperone_bac"/>
</dbReference>
<proteinExistence type="inferred from homology"/>
<dbReference type="PANTHER" id="PTHR30251:SF2">
    <property type="entry name" value="FIMBRIAL CHAPERONE YADV-RELATED"/>
    <property type="match status" value="1"/>
</dbReference>
<dbReference type="InterPro" id="IPR008962">
    <property type="entry name" value="PapD-like_sf"/>
</dbReference>
<reference evidence="11 12" key="1">
    <citation type="submission" date="2015-11" db="EMBL/GenBank/DDBJ databases">
        <title>Expanding the genomic diversity of Burkholderia species for the development of highly accurate diagnostics.</title>
        <authorList>
            <person name="Sahl J."/>
            <person name="Keim P."/>
            <person name="Wagner D."/>
        </authorList>
    </citation>
    <scope>NUCLEOTIDE SEQUENCE [LARGE SCALE GENOMIC DNA]</scope>
    <source>
        <strain evidence="11 12">MSMB1137WGS</strain>
    </source>
</reference>
<evidence type="ECO:0000313" key="11">
    <source>
        <dbReference type="EMBL" id="KVT53368.1"/>
    </source>
</evidence>
<keyword evidence="6 8" id="KW-0143">Chaperone</keyword>
<evidence type="ECO:0000259" key="9">
    <source>
        <dbReference type="Pfam" id="PF00345"/>
    </source>
</evidence>
<dbReference type="RefSeq" id="WP_010095210.1">
    <property type="nucleotide sequence ID" value="NZ_LPAF01000113.1"/>
</dbReference>
<dbReference type="Pfam" id="PF00345">
    <property type="entry name" value="PapD_N"/>
    <property type="match status" value="1"/>
</dbReference>
<dbReference type="Pfam" id="PF02753">
    <property type="entry name" value="PapD_C"/>
    <property type="match status" value="1"/>
</dbReference>
<dbReference type="SUPFAM" id="SSF49584">
    <property type="entry name" value="Periplasmic chaperone C-domain"/>
    <property type="match status" value="1"/>
</dbReference>
<evidence type="ECO:0000256" key="4">
    <source>
        <dbReference type="ARBA" id="ARBA00022729"/>
    </source>
</evidence>
<feature type="domain" description="Pili assembly chaperone N-terminal" evidence="9">
    <location>
        <begin position="25"/>
        <end position="141"/>
    </location>
</feature>
<dbReference type="InterPro" id="IPR036316">
    <property type="entry name" value="Pili_assmbl_chap_C_dom_sf"/>
</dbReference>
<dbReference type="InterPro" id="IPR018046">
    <property type="entry name" value="Pili_assmbl_chaperone_CS"/>
</dbReference>
<protein>
    <recommendedName>
        <fullName evidence="13">Molecular chaperone</fullName>
    </recommendedName>
</protein>
<dbReference type="PRINTS" id="PR00969">
    <property type="entry name" value="CHAPERONPILI"/>
</dbReference>
<dbReference type="Gene3D" id="2.60.40.10">
    <property type="entry name" value="Immunoglobulins"/>
    <property type="match status" value="2"/>
</dbReference>
<comment type="caution">
    <text evidence="11">The sequence shown here is derived from an EMBL/GenBank/DDBJ whole genome shotgun (WGS) entry which is preliminary data.</text>
</comment>
<comment type="subcellular location">
    <subcellularLocation>
        <location evidence="1 8">Periplasm</location>
    </subcellularLocation>
</comment>
<evidence type="ECO:0000256" key="3">
    <source>
        <dbReference type="ARBA" id="ARBA00022558"/>
    </source>
</evidence>
<evidence type="ECO:0008006" key="13">
    <source>
        <dbReference type="Google" id="ProtNLM"/>
    </source>
</evidence>
<keyword evidence="4" id="KW-0732">Signal</keyword>
<dbReference type="PANTHER" id="PTHR30251">
    <property type="entry name" value="PILUS ASSEMBLY CHAPERONE"/>
    <property type="match status" value="1"/>
</dbReference>
<dbReference type="SUPFAM" id="SSF49354">
    <property type="entry name" value="PapD-like"/>
    <property type="match status" value="1"/>
</dbReference>
<evidence type="ECO:0000256" key="2">
    <source>
        <dbReference type="ARBA" id="ARBA00007399"/>
    </source>
</evidence>
<evidence type="ECO:0000256" key="5">
    <source>
        <dbReference type="ARBA" id="ARBA00022764"/>
    </source>
</evidence>
<evidence type="ECO:0000256" key="7">
    <source>
        <dbReference type="ARBA" id="ARBA00023319"/>
    </source>
</evidence>
<dbReference type="InterPro" id="IPR013783">
    <property type="entry name" value="Ig-like_fold"/>
</dbReference>
<accession>A0AAW3NE14</accession>
<sequence length="252" mass="26840">MTTGFVRRALACWIGLLVSHTALAGVVVGATRVIVQADKREAVVPVKNADSQPYVVQAWIDGGTEQPGAKTPFFVTPPLSRLDPGKENLLRVMRVKHALPDDRESLLWLNVKEIPATPKQDNVLQIAIQTRLKTFYRPSGLPGSAADAPAALTWRVESSDAGAVLSVHNPTPYHVTFAKIGLDAGATEDVDLEIAPPLQATRYALKHVKRVPAQPVSLQFSTINDYGAVTPPVTVAVPTGAAPADLAAAPAR</sequence>
<dbReference type="InterPro" id="IPR016147">
    <property type="entry name" value="Pili_assmbl_chaperone_N"/>
</dbReference>
<dbReference type="InterPro" id="IPR016148">
    <property type="entry name" value="Pili_assmbl_chaperone_C"/>
</dbReference>
<evidence type="ECO:0000259" key="10">
    <source>
        <dbReference type="Pfam" id="PF02753"/>
    </source>
</evidence>
<gene>
    <name evidence="11" type="ORF">WK53_07255</name>
</gene>
<evidence type="ECO:0000313" key="12">
    <source>
        <dbReference type="Proteomes" id="UP000056732"/>
    </source>
</evidence>
<evidence type="ECO:0000256" key="6">
    <source>
        <dbReference type="ARBA" id="ARBA00023186"/>
    </source>
</evidence>
<comment type="similarity">
    <text evidence="2 8">Belongs to the periplasmic pilus chaperone family.</text>
</comment>
<evidence type="ECO:0000256" key="1">
    <source>
        <dbReference type="ARBA" id="ARBA00004418"/>
    </source>
</evidence>
<organism evidence="11 12">
    <name type="scientific">Burkholderia ubonensis</name>
    <dbReference type="NCBI Taxonomy" id="101571"/>
    <lineage>
        <taxon>Bacteria</taxon>
        <taxon>Pseudomonadati</taxon>
        <taxon>Pseudomonadota</taxon>
        <taxon>Betaproteobacteria</taxon>
        <taxon>Burkholderiales</taxon>
        <taxon>Burkholderiaceae</taxon>
        <taxon>Burkholderia</taxon>
        <taxon>Burkholderia cepacia complex</taxon>
    </lineage>
</organism>
<evidence type="ECO:0000256" key="8">
    <source>
        <dbReference type="RuleBase" id="RU003918"/>
    </source>
</evidence>
<keyword evidence="5" id="KW-0574">Periplasm</keyword>
<keyword evidence="3" id="KW-1029">Fimbrium biogenesis</keyword>
<feature type="domain" description="Pili assembly chaperone C-terminal" evidence="10">
    <location>
        <begin position="167"/>
        <end position="230"/>
    </location>
</feature>
<dbReference type="GO" id="GO:0071555">
    <property type="term" value="P:cell wall organization"/>
    <property type="evidence" value="ECO:0007669"/>
    <property type="project" value="InterPro"/>
</dbReference>
<dbReference type="InterPro" id="IPR050643">
    <property type="entry name" value="Periplasmic_pilus_chap"/>
</dbReference>
<keyword evidence="7" id="KW-0393">Immunoglobulin domain</keyword>
<name>A0AAW3NE14_9BURK</name>
<dbReference type="EMBL" id="LPDO01000075">
    <property type="protein sequence ID" value="KVT53368.1"/>
    <property type="molecule type" value="Genomic_DNA"/>
</dbReference>
<dbReference type="PROSITE" id="PS00635">
    <property type="entry name" value="PILI_CHAPERONE"/>
    <property type="match status" value="1"/>
</dbReference>